<dbReference type="CDD" id="cd00067">
    <property type="entry name" value="GAL4"/>
    <property type="match status" value="1"/>
</dbReference>
<dbReference type="RefSeq" id="XP_033396818.1">
    <property type="nucleotide sequence ID" value="XM_033546691.1"/>
</dbReference>
<dbReference type="InterPro" id="IPR036864">
    <property type="entry name" value="Zn2-C6_fun-type_DNA-bd_sf"/>
</dbReference>
<dbReference type="PANTHER" id="PTHR46910:SF3">
    <property type="entry name" value="HALOTOLERANCE PROTEIN 9-RELATED"/>
    <property type="match status" value="1"/>
</dbReference>
<evidence type="ECO:0000256" key="3">
    <source>
        <dbReference type="ARBA" id="ARBA00023125"/>
    </source>
</evidence>
<accession>A0A6A6BCU4</accession>
<proteinExistence type="predicted"/>
<comment type="subcellular location">
    <subcellularLocation>
        <location evidence="1">Nucleus</location>
    </subcellularLocation>
</comment>
<keyword evidence="4" id="KW-0539">Nucleus</keyword>
<dbReference type="OrthoDB" id="1919336at2759"/>
<evidence type="ECO:0000256" key="4">
    <source>
        <dbReference type="ARBA" id="ARBA00023242"/>
    </source>
</evidence>
<dbReference type="Pfam" id="PF00172">
    <property type="entry name" value="Zn_clus"/>
    <property type="match status" value="1"/>
</dbReference>
<dbReference type="CDD" id="cd12148">
    <property type="entry name" value="fungal_TF_MHR"/>
    <property type="match status" value="1"/>
</dbReference>
<dbReference type="GO" id="GO:0000981">
    <property type="term" value="F:DNA-binding transcription factor activity, RNA polymerase II-specific"/>
    <property type="evidence" value="ECO:0007669"/>
    <property type="project" value="InterPro"/>
</dbReference>
<evidence type="ECO:0000259" key="5">
    <source>
        <dbReference type="PROSITE" id="PS50048"/>
    </source>
</evidence>
<dbReference type="GO" id="GO:0005634">
    <property type="term" value="C:nucleus"/>
    <property type="evidence" value="ECO:0007669"/>
    <property type="project" value="UniProtKB-SubCell"/>
</dbReference>
<name>A0A6A6BCU4_9PEZI</name>
<dbReference type="InterPro" id="IPR001138">
    <property type="entry name" value="Zn2Cys6_DnaBD"/>
</dbReference>
<keyword evidence="7" id="KW-1185">Reference proteome</keyword>
<dbReference type="GeneID" id="54304197"/>
<dbReference type="SUPFAM" id="SSF57701">
    <property type="entry name" value="Zn2/Cys6 DNA-binding domain"/>
    <property type="match status" value="1"/>
</dbReference>
<dbReference type="EMBL" id="ML995488">
    <property type="protein sequence ID" value="KAF2141105.1"/>
    <property type="molecule type" value="Genomic_DNA"/>
</dbReference>
<dbReference type="Gene3D" id="4.10.240.10">
    <property type="entry name" value="Zn(2)-C6 fungal-type DNA-binding domain"/>
    <property type="match status" value="1"/>
</dbReference>
<feature type="domain" description="Zn(2)-C6 fungal-type" evidence="5">
    <location>
        <begin position="36"/>
        <end position="66"/>
    </location>
</feature>
<evidence type="ECO:0000256" key="2">
    <source>
        <dbReference type="ARBA" id="ARBA00022723"/>
    </source>
</evidence>
<evidence type="ECO:0000256" key="1">
    <source>
        <dbReference type="ARBA" id="ARBA00004123"/>
    </source>
</evidence>
<dbReference type="PROSITE" id="PS50048">
    <property type="entry name" value="ZN2_CY6_FUNGAL_2"/>
    <property type="match status" value="1"/>
</dbReference>
<dbReference type="InterPro" id="IPR050987">
    <property type="entry name" value="AtrR-like"/>
</dbReference>
<dbReference type="SMART" id="SM00066">
    <property type="entry name" value="GAL4"/>
    <property type="match status" value="1"/>
</dbReference>
<protein>
    <recommendedName>
        <fullName evidence="5">Zn(2)-C6 fungal-type domain-containing protein</fullName>
    </recommendedName>
</protein>
<dbReference type="AlphaFoldDB" id="A0A6A6BCU4"/>
<dbReference type="GO" id="GO:0003677">
    <property type="term" value="F:DNA binding"/>
    <property type="evidence" value="ECO:0007669"/>
    <property type="project" value="UniProtKB-KW"/>
</dbReference>
<keyword evidence="3" id="KW-0238">DNA-binding</keyword>
<reference evidence="6" key="1">
    <citation type="journal article" date="2020" name="Stud. Mycol.">
        <title>101 Dothideomycetes genomes: a test case for predicting lifestyles and emergence of pathogens.</title>
        <authorList>
            <person name="Haridas S."/>
            <person name="Albert R."/>
            <person name="Binder M."/>
            <person name="Bloem J."/>
            <person name="Labutti K."/>
            <person name="Salamov A."/>
            <person name="Andreopoulos B."/>
            <person name="Baker S."/>
            <person name="Barry K."/>
            <person name="Bills G."/>
            <person name="Bluhm B."/>
            <person name="Cannon C."/>
            <person name="Castanera R."/>
            <person name="Culley D."/>
            <person name="Daum C."/>
            <person name="Ezra D."/>
            <person name="Gonzalez J."/>
            <person name="Henrissat B."/>
            <person name="Kuo A."/>
            <person name="Liang C."/>
            <person name="Lipzen A."/>
            <person name="Lutzoni F."/>
            <person name="Magnuson J."/>
            <person name="Mondo S."/>
            <person name="Nolan M."/>
            <person name="Ohm R."/>
            <person name="Pangilinan J."/>
            <person name="Park H.-J."/>
            <person name="Ramirez L."/>
            <person name="Alfaro M."/>
            <person name="Sun H."/>
            <person name="Tritt A."/>
            <person name="Yoshinaga Y."/>
            <person name="Zwiers L.-H."/>
            <person name="Turgeon B."/>
            <person name="Goodwin S."/>
            <person name="Spatafora J."/>
            <person name="Crous P."/>
            <person name="Grigoriev I."/>
        </authorList>
    </citation>
    <scope>NUCLEOTIDE SEQUENCE</scope>
    <source>
        <strain evidence="6">CBS 121167</strain>
    </source>
</reference>
<evidence type="ECO:0000313" key="6">
    <source>
        <dbReference type="EMBL" id="KAF2141105.1"/>
    </source>
</evidence>
<organism evidence="6 7">
    <name type="scientific">Aplosporella prunicola CBS 121167</name>
    <dbReference type="NCBI Taxonomy" id="1176127"/>
    <lineage>
        <taxon>Eukaryota</taxon>
        <taxon>Fungi</taxon>
        <taxon>Dikarya</taxon>
        <taxon>Ascomycota</taxon>
        <taxon>Pezizomycotina</taxon>
        <taxon>Dothideomycetes</taxon>
        <taxon>Dothideomycetes incertae sedis</taxon>
        <taxon>Botryosphaeriales</taxon>
        <taxon>Aplosporellaceae</taxon>
        <taxon>Aplosporella</taxon>
    </lineage>
</organism>
<evidence type="ECO:0000313" key="7">
    <source>
        <dbReference type="Proteomes" id="UP000799438"/>
    </source>
</evidence>
<dbReference type="GO" id="GO:0008270">
    <property type="term" value="F:zinc ion binding"/>
    <property type="evidence" value="ECO:0007669"/>
    <property type="project" value="InterPro"/>
</dbReference>
<dbReference type="Proteomes" id="UP000799438">
    <property type="component" value="Unassembled WGS sequence"/>
</dbReference>
<sequence length="531" mass="59557">MANPQPIVAAPRSHVARAPLRFPPRRSRPEGIQRAACTACQKRKTKCDGLRPRCSACTVKETPCEYKVAEGQTRVGAMKARNEELESQLAISREIIRALRTAPMPEAAQLFERLRSGADLAEIIDSGQHNNQQAPGQISGSDATEQNINITENKGLIWANPSLGSAKDQEVAASSRSSSNQQVGFEYDCSLATPLDILKSPACFDAYNLFIDCVGVLFYVYTQDQVKSVFEIFLRRPPEHVPTSLLCEAFAIAAVGSLYSHDTIPPDIGITFYNMAKWFLNDLVKIDPLRAMKVCVLLAAYNIVTKETVALSFIDMGLNLGRSQSIHREQVPDSLTAAAWIDYKRTWRTLICFKGWLVATLGFVPWNEWTDDIIWSTVDPSLENITIQETIQIHLTKIAIIEAKMFRQIFALSDLRREHVDEARANLHQWYQDLPPSIKLAALSESPLANGPKVGVYLTHFIHLGAMIMLQRRILQHYIQTAEANLTLAKERITELSDAFEDGFVAALQTSRMLDLLMDEEAVFQRCWMCM</sequence>
<keyword evidence="2" id="KW-0479">Metal-binding</keyword>
<dbReference type="PANTHER" id="PTHR46910">
    <property type="entry name" value="TRANSCRIPTION FACTOR PDR1"/>
    <property type="match status" value="1"/>
</dbReference>
<gene>
    <name evidence="6" type="ORF">K452DRAFT_45261</name>
</gene>